<name>A0A8X6H891_TRICU</name>
<dbReference type="InterPro" id="IPR027417">
    <property type="entry name" value="P-loop_NTPase"/>
</dbReference>
<dbReference type="Proteomes" id="UP000887116">
    <property type="component" value="Unassembled WGS sequence"/>
</dbReference>
<evidence type="ECO:0000313" key="1">
    <source>
        <dbReference type="EMBL" id="GFQ81684.1"/>
    </source>
</evidence>
<dbReference type="OrthoDB" id="10020961at2759"/>
<dbReference type="SUPFAM" id="SSF52540">
    <property type="entry name" value="P-loop containing nucleoside triphosphate hydrolases"/>
    <property type="match status" value="1"/>
</dbReference>
<gene>
    <name evidence="1" type="primary">Miro</name>
    <name evidence="1" type="ORF">TNCT_213691</name>
</gene>
<protein>
    <submittedName>
        <fullName evidence="1">Mitochondrial Rho GTPase</fullName>
    </submittedName>
</protein>
<reference evidence="1" key="1">
    <citation type="submission" date="2020-07" db="EMBL/GenBank/DDBJ databases">
        <title>Multicomponent nature underlies the extraordinary mechanical properties of spider dragline silk.</title>
        <authorList>
            <person name="Kono N."/>
            <person name="Nakamura H."/>
            <person name="Mori M."/>
            <person name="Yoshida Y."/>
            <person name="Ohtoshi R."/>
            <person name="Malay A.D."/>
            <person name="Moran D.A.P."/>
            <person name="Tomita M."/>
            <person name="Numata K."/>
            <person name="Arakawa K."/>
        </authorList>
    </citation>
    <scope>NUCLEOTIDE SEQUENCE</scope>
</reference>
<dbReference type="EMBL" id="BMAO01002565">
    <property type="protein sequence ID" value="GFQ81684.1"/>
    <property type="molecule type" value="Genomic_DNA"/>
</dbReference>
<dbReference type="AlphaFoldDB" id="A0A8X6H891"/>
<sequence length="118" mass="13256">MYDASHPRSFEYVARSFLKYFSDSKVPVLIVGSKADLPAAIQDYAIQPMAFCNKYKLPPLQPFTANGTIRKDAYVKLATMAAYPVYKPAWKLLCQSRHLPMAQDSTLLLRTGSSVCNF</sequence>
<keyword evidence="2" id="KW-1185">Reference proteome</keyword>
<organism evidence="1 2">
    <name type="scientific">Trichonephila clavata</name>
    <name type="common">Joro spider</name>
    <name type="synonym">Nephila clavata</name>
    <dbReference type="NCBI Taxonomy" id="2740835"/>
    <lineage>
        <taxon>Eukaryota</taxon>
        <taxon>Metazoa</taxon>
        <taxon>Ecdysozoa</taxon>
        <taxon>Arthropoda</taxon>
        <taxon>Chelicerata</taxon>
        <taxon>Arachnida</taxon>
        <taxon>Araneae</taxon>
        <taxon>Araneomorphae</taxon>
        <taxon>Entelegynae</taxon>
        <taxon>Araneoidea</taxon>
        <taxon>Nephilidae</taxon>
        <taxon>Trichonephila</taxon>
    </lineage>
</organism>
<accession>A0A8X6H891</accession>
<evidence type="ECO:0000313" key="2">
    <source>
        <dbReference type="Proteomes" id="UP000887116"/>
    </source>
</evidence>
<dbReference type="Gene3D" id="3.40.50.300">
    <property type="entry name" value="P-loop containing nucleotide triphosphate hydrolases"/>
    <property type="match status" value="1"/>
</dbReference>
<comment type="caution">
    <text evidence="1">The sequence shown here is derived from an EMBL/GenBank/DDBJ whole genome shotgun (WGS) entry which is preliminary data.</text>
</comment>
<proteinExistence type="predicted"/>